<feature type="region of interest" description="Disordered" evidence="6">
    <location>
        <begin position="1"/>
        <end position="27"/>
    </location>
</feature>
<proteinExistence type="inferred from homology"/>
<name>A0ABD5S4D2_9EURY</name>
<protein>
    <submittedName>
        <fullName evidence="7">HAD family hydrolase</fullName>
    </submittedName>
</protein>
<dbReference type="SUPFAM" id="SSF56784">
    <property type="entry name" value="HAD-like"/>
    <property type="match status" value="1"/>
</dbReference>
<keyword evidence="7" id="KW-0378">Hydrolase</keyword>
<evidence type="ECO:0000256" key="3">
    <source>
        <dbReference type="ARBA" id="ARBA00022723"/>
    </source>
</evidence>
<dbReference type="InterPro" id="IPR041492">
    <property type="entry name" value="HAD_2"/>
</dbReference>
<dbReference type="NCBIfam" id="TIGR01549">
    <property type="entry name" value="HAD-SF-IA-v1"/>
    <property type="match status" value="1"/>
</dbReference>
<dbReference type="EMBL" id="JBHSWU010001103">
    <property type="protein sequence ID" value="MFC6726421.1"/>
    <property type="molecule type" value="Genomic_DNA"/>
</dbReference>
<organism evidence="7 8">
    <name type="scientific">Halobium palmae</name>
    <dbReference type="NCBI Taxonomy" id="1776492"/>
    <lineage>
        <taxon>Archaea</taxon>
        <taxon>Methanobacteriati</taxon>
        <taxon>Methanobacteriota</taxon>
        <taxon>Stenosarchaea group</taxon>
        <taxon>Halobacteria</taxon>
        <taxon>Halobacteriales</taxon>
        <taxon>Haloferacaceae</taxon>
        <taxon>Halobium</taxon>
    </lineage>
</organism>
<dbReference type="CDD" id="cd07505">
    <property type="entry name" value="HAD_BPGM-like"/>
    <property type="match status" value="1"/>
</dbReference>
<dbReference type="Gene3D" id="3.40.50.1000">
    <property type="entry name" value="HAD superfamily/HAD-like"/>
    <property type="match status" value="1"/>
</dbReference>
<feature type="compositionally biased region" description="Polar residues" evidence="6">
    <location>
        <begin position="1"/>
        <end position="13"/>
    </location>
</feature>
<dbReference type="InterPro" id="IPR023214">
    <property type="entry name" value="HAD_sf"/>
</dbReference>
<feature type="non-terminal residue" evidence="7">
    <location>
        <position position="222"/>
    </location>
</feature>
<dbReference type="NCBIfam" id="TIGR01509">
    <property type="entry name" value="HAD-SF-IA-v3"/>
    <property type="match status" value="1"/>
</dbReference>
<evidence type="ECO:0000256" key="4">
    <source>
        <dbReference type="ARBA" id="ARBA00022842"/>
    </source>
</evidence>
<dbReference type="SFLD" id="SFLDG01135">
    <property type="entry name" value="C1.5.6:_HAD__Beta-PGM__Phospha"/>
    <property type="match status" value="1"/>
</dbReference>
<dbReference type="InterPro" id="IPR051600">
    <property type="entry name" value="Beta-PGM-like"/>
</dbReference>
<evidence type="ECO:0000313" key="8">
    <source>
        <dbReference type="Proteomes" id="UP001596328"/>
    </source>
</evidence>
<dbReference type="Proteomes" id="UP001596328">
    <property type="component" value="Unassembled WGS sequence"/>
</dbReference>
<keyword evidence="3" id="KW-0479">Metal-binding</keyword>
<dbReference type="Pfam" id="PF13419">
    <property type="entry name" value="HAD_2"/>
    <property type="match status" value="1"/>
</dbReference>
<dbReference type="SFLD" id="SFLDS00003">
    <property type="entry name" value="Haloacid_Dehalogenase"/>
    <property type="match status" value="1"/>
</dbReference>
<dbReference type="AlphaFoldDB" id="A0ABD5S4D2"/>
<sequence>MPTDDPSTGADTSETGERGAASTPTADAEAVLFDMDGVIVDSEDYWLDFEDETLFPETLSEPYPDNDEITGMNFREIYDYLDTNYELTASRQGFVDRYNETAEEIYGEQVALMPGFHDLLDALRDRGLKVGIVSSSPPDWIRVVIDRFDLGPFDVVASADEIDGPGKPQPDVYEGAAATLGVPPERCVVIEDSENGTRSAERAGMHVVGYRTETNAEATLSA</sequence>
<dbReference type="GO" id="GO:0046872">
    <property type="term" value="F:metal ion binding"/>
    <property type="evidence" value="ECO:0007669"/>
    <property type="project" value="UniProtKB-KW"/>
</dbReference>
<comment type="cofactor">
    <cofactor evidence="1">
        <name>Mg(2+)</name>
        <dbReference type="ChEBI" id="CHEBI:18420"/>
    </cofactor>
</comment>
<dbReference type="InterPro" id="IPR036412">
    <property type="entry name" value="HAD-like_sf"/>
</dbReference>
<evidence type="ECO:0000256" key="6">
    <source>
        <dbReference type="SAM" id="MobiDB-lite"/>
    </source>
</evidence>
<evidence type="ECO:0000313" key="7">
    <source>
        <dbReference type="EMBL" id="MFC6726421.1"/>
    </source>
</evidence>
<dbReference type="PANTHER" id="PTHR46193:SF18">
    <property type="entry name" value="HEXITOL PHOSPHATASE B"/>
    <property type="match status" value="1"/>
</dbReference>
<reference evidence="7 8" key="1">
    <citation type="journal article" date="2019" name="Int. J. Syst. Evol. Microbiol.">
        <title>The Global Catalogue of Microorganisms (GCM) 10K type strain sequencing project: providing services to taxonomists for standard genome sequencing and annotation.</title>
        <authorList>
            <consortium name="The Broad Institute Genomics Platform"/>
            <consortium name="The Broad Institute Genome Sequencing Center for Infectious Disease"/>
            <person name="Wu L."/>
            <person name="Ma J."/>
        </authorList>
    </citation>
    <scope>NUCLEOTIDE SEQUENCE [LARGE SCALE GENOMIC DNA]</scope>
    <source>
        <strain evidence="7 8">NBRC 111368</strain>
    </source>
</reference>
<evidence type="ECO:0000256" key="2">
    <source>
        <dbReference type="ARBA" id="ARBA00007958"/>
    </source>
</evidence>
<evidence type="ECO:0000256" key="5">
    <source>
        <dbReference type="ARBA" id="ARBA00023277"/>
    </source>
</evidence>
<dbReference type="Gene3D" id="1.10.150.240">
    <property type="entry name" value="Putative phosphatase, domain 2"/>
    <property type="match status" value="1"/>
</dbReference>
<dbReference type="GO" id="GO:0016787">
    <property type="term" value="F:hydrolase activity"/>
    <property type="evidence" value="ECO:0007669"/>
    <property type="project" value="UniProtKB-KW"/>
</dbReference>
<dbReference type="SFLD" id="SFLDG01129">
    <property type="entry name" value="C1.5:_HAD__Beta-PGM__Phosphata"/>
    <property type="match status" value="1"/>
</dbReference>
<dbReference type="InterPro" id="IPR006439">
    <property type="entry name" value="HAD-SF_hydro_IA"/>
</dbReference>
<keyword evidence="5" id="KW-0119">Carbohydrate metabolism</keyword>
<dbReference type="PRINTS" id="PR00413">
    <property type="entry name" value="HADHALOGNASE"/>
</dbReference>
<comment type="similarity">
    <text evidence="2">Belongs to the HAD-like hydrolase superfamily.</text>
</comment>
<keyword evidence="4" id="KW-0460">Magnesium</keyword>
<dbReference type="InterPro" id="IPR023198">
    <property type="entry name" value="PGP-like_dom2"/>
</dbReference>
<accession>A0ABD5S4D2</accession>
<gene>
    <name evidence="7" type="ORF">ACFQE1_19045</name>
</gene>
<comment type="caution">
    <text evidence="7">The sequence shown here is derived from an EMBL/GenBank/DDBJ whole genome shotgun (WGS) entry which is preliminary data.</text>
</comment>
<evidence type="ECO:0000256" key="1">
    <source>
        <dbReference type="ARBA" id="ARBA00001946"/>
    </source>
</evidence>
<keyword evidence="8" id="KW-1185">Reference proteome</keyword>
<dbReference type="PANTHER" id="PTHR46193">
    <property type="entry name" value="6-PHOSPHOGLUCONATE PHOSPHATASE"/>
    <property type="match status" value="1"/>
</dbReference>